<dbReference type="Pfam" id="PF20289">
    <property type="entry name" value="MComp1"/>
    <property type="match status" value="1"/>
</dbReference>
<gene>
    <name evidence="1" type="ORF">H7T88_05805</name>
</gene>
<proteinExistence type="predicted"/>
<evidence type="ECO:0000313" key="2">
    <source>
        <dbReference type="Proteomes" id="UP000706031"/>
    </source>
</evidence>
<name>A0ABS7KF16_9BACL</name>
<comment type="caution">
    <text evidence="1">The sequence shown here is derived from an EMBL/GenBank/DDBJ whole genome shotgun (WGS) entry which is preliminary data.</text>
</comment>
<accession>A0ABS7KF16</accession>
<evidence type="ECO:0000313" key="1">
    <source>
        <dbReference type="EMBL" id="MBY0202732.1"/>
    </source>
</evidence>
<dbReference type="EMBL" id="JACLIC010000009">
    <property type="protein sequence ID" value="MBY0202732.1"/>
    <property type="molecule type" value="Genomic_DNA"/>
</dbReference>
<keyword evidence="2" id="KW-1185">Reference proteome</keyword>
<organism evidence="1 2">
    <name type="scientific">Paenibacillus cucumis</name>
    <name type="common">ex Kampfer et al. 2016</name>
    <dbReference type="NCBI Taxonomy" id="1776858"/>
    <lineage>
        <taxon>Bacteria</taxon>
        <taxon>Bacillati</taxon>
        <taxon>Bacillota</taxon>
        <taxon>Bacilli</taxon>
        <taxon>Bacillales</taxon>
        <taxon>Paenibacillaceae</taxon>
        <taxon>Paenibacillus</taxon>
    </lineage>
</organism>
<dbReference type="InterPro" id="IPR046905">
    <property type="entry name" value="ABC-3C_MC1"/>
</dbReference>
<dbReference type="Proteomes" id="UP000706031">
    <property type="component" value="Unassembled WGS sequence"/>
</dbReference>
<protein>
    <submittedName>
        <fullName evidence="1">Uncharacterized protein</fullName>
    </submittedName>
</protein>
<sequence>MKQIIEKIFYEKGFKIDNELLLNNNVFFAERTANNKFDFFVVLFKKTEEITEDLDDEFSNYLNLIVQRRQNYIGLDKNLSLIIFIECNSLEEHKKIDSIIFDIEEDPYDFKKYVLVHSLDEVKELSENLSDNELKVTDYIEQKLVDSELFSDFKKGKKNGVITEYELITKLYIKLPFLNLRNLSRDTLDLSALIKTEIKEEDYNIWIELLNLSSLSNQLEDDIQKMEFFVNSLEEEDVE</sequence>
<dbReference type="RefSeq" id="WP_221787610.1">
    <property type="nucleotide sequence ID" value="NZ_JACLIC010000009.1"/>
</dbReference>
<reference evidence="1 2" key="1">
    <citation type="submission" date="2020-08" db="EMBL/GenBank/DDBJ databases">
        <title>Fungal Genomes of the International Space Station.</title>
        <authorList>
            <person name="Seuylemezian A."/>
            <person name="Singh N.K."/>
            <person name="Wood J."/>
            <person name="Venkateswaran K."/>
        </authorList>
    </citation>
    <scope>NUCLEOTIDE SEQUENCE [LARGE SCALE GENOMIC DNA]</scope>
    <source>
        <strain evidence="1 2">S/N-304-OC-R4</strain>
    </source>
</reference>